<gene>
    <name evidence="21" type="ORF">TCAP_00290</name>
</gene>
<evidence type="ECO:0000256" key="14">
    <source>
        <dbReference type="ARBA" id="ARBA00023180"/>
    </source>
</evidence>
<evidence type="ECO:0000256" key="9">
    <source>
        <dbReference type="ARBA" id="ARBA00022801"/>
    </source>
</evidence>
<dbReference type="InterPro" id="IPR053976">
    <property type="entry name" value="PFF1_TM"/>
</dbReference>
<dbReference type="Pfam" id="PF22250">
    <property type="entry name" value="PFF1_C"/>
    <property type="match status" value="1"/>
</dbReference>
<keyword evidence="7 17" id="KW-0812">Transmembrane</keyword>
<dbReference type="GO" id="GO:0008235">
    <property type="term" value="F:metalloexopeptidase activity"/>
    <property type="evidence" value="ECO:0007669"/>
    <property type="project" value="InterPro"/>
</dbReference>
<evidence type="ECO:0000256" key="4">
    <source>
        <dbReference type="ARBA" id="ARBA00010918"/>
    </source>
</evidence>
<dbReference type="SUPFAM" id="SSF53187">
    <property type="entry name" value="Zn-dependent exopeptidases"/>
    <property type="match status" value="1"/>
</dbReference>
<evidence type="ECO:0000313" key="22">
    <source>
        <dbReference type="Proteomes" id="UP000236621"/>
    </source>
</evidence>
<evidence type="ECO:0000256" key="1">
    <source>
        <dbReference type="ARBA" id="ARBA00001947"/>
    </source>
</evidence>
<feature type="domain" description="Peptidase M28" evidence="18">
    <location>
        <begin position="248"/>
        <end position="429"/>
    </location>
</feature>
<dbReference type="EC" id="3.4.-.-" evidence="15"/>
<dbReference type="InterPro" id="IPR048024">
    <property type="entry name" value="Fxna-like_M28_dom"/>
</dbReference>
<dbReference type="GO" id="GO:0005774">
    <property type="term" value="C:vacuolar membrane"/>
    <property type="evidence" value="ECO:0007669"/>
    <property type="project" value="UniProtKB-SubCell"/>
</dbReference>
<comment type="cofactor">
    <cofactor evidence="1">
        <name>Zn(2+)</name>
        <dbReference type="ChEBI" id="CHEBI:29105"/>
    </cofactor>
</comment>
<feature type="transmembrane region" description="Helical" evidence="17">
    <location>
        <begin position="554"/>
        <end position="572"/>
    </location>
</feature>
<dbReference type="InterPro" id="IPR045175">
    <property type="entry name" value="M28_fam"/>
</dbReference>
<keyword evidence="8 15" id="KW-0479">Metal-binding</keyword>
<dbReference type="Proteomes" id="UP000236621">
    <property type="component" value="Unassembled WGS sequence"/>
</dbReference>
<evidence type="ECO:0000259" key="19">
    <source>
        <dbReference type="Pfam" id="PF22250"/>
    </source>
</evidence>
<dbReference type="PANTHER" id="PTHR12147">
    <property type="entry name" value="METALLOPEPTIDASE M28 FAMILY MEMBER"/>
    <property type="match status" value="1"/>
</dbReference>
<feature type="transmembrane region" description="Helical" evidence="17">
    <location>
        <begin position="606"/>
        <end position="627"/>
    </location>
</feature>
<feature type="transmembrane region" description="Helical" evidence="17">
    <location>
        <begin position="738"/>
        <end position="756"/>
    </location>
</feature>
<organism evidence="21 22">
    <name type="scientific">Tolypocladium capitatum</name>
    <dbReference type="NCBI Taxonomy" id="45235"/>
    <lineage>
        <taxon>Eukaryota</taxon>
        <taxon>Fungi</taxon>
        <taxon>Dikarya</taxon>
        <taxon>Ascomycota</taxon>
        <taxon>Pezizomycotina</taxon>
        <taxon>Sordariomycetes</taxon>
        <taxon>Hypocreomycetidae</taxon>
        <taxon>Hypocreales</taxon>
        <taxon>Ophiocordycipitaceae</taxon>
        <taxon>Tolypocladium</taxon>
    </lineage>
</organism>
<sequence length="1079" mass="119161">PPEPLTPHNPRFLSQAAIARCPELHLCPLHWPSILSPCKPSCRFATRSVGSTRPPSMGCHPLFAFRPGPVTFWTTVLYLAIAIPIIYIHETVPSAPADLSLSRGLNLTEAWLDLQNITNAYHPYNSRQNDRVRQYFIDRSKEVLNRNGVNYTAETPRGIAWQNLSADSVTHGDTADNSGSGTRPPRATLFDDQTSNFTRIYDAGAGLSGDIRASTWTGQYFEGNNYYIYIHGKEDPEGDWWLSDTVYNGSRANRGVLVNCHFDSVATSYGATDDGVACVTMLQLLSYFTAKGHQPDNGIILLFNNAEEDGLLGARAFGQSPLLQFCHTFANLEGVGAGGRAMLFRTTDLQMAQAYSGSPHPFGSIVAADAFERGAIMSGTDYEIFADIYGQRGVDIAFYTPRSRYHTREDDARHTSIHSIWHMLSAALATTKKLSRTTSTIFNSDQSGGRKDSVQNSRMIEGVWFDWLGIAWTAFPLSGLFAWSLTLLITTPLVLFIIIWLLIRKDKCYFFARVRGWTGFFRFPLALTFAGALTMGSIFILAKFNPLIVYSSGYAVWAMALSSSYFTFWLIMRGSSPTRLSVNVWLFGLIWVIQVLATAAEDRHIGAFYFAAFFHSAVFLSLLLSLLEQFALPRKHGFTQGPDDVHQARDLAHRNDTGRGGEDAHSNVDDDVSHGAGTPAQTTLLGTGENGHGSNGQTIFASIHRLLDSLDPSFTATARRPPPLHEDERLWSSRLPTWTWFIQLLLLAPVHLILVGSQGLVDISAIAMTGTDGSSLLAPVLVLGLLSIILLLPLTPFMHRITHHIPTILCLVFIGTFFYNLAAFPFSDNYRFKFIFQQVVDLDKRTDIVTLSGIEEFLRPVIGSLPDAAGQRIKCSPTVGRDLMDCQYDASSHHPNLASGTDLDNLITVRASESSDGMTADIQVDAIETRTCYLDLSRPIFNFSIEGERGQGPRVGSIPPGGLQHIQLWRRKWGGSWNLTLQLTEDGRSMAEGPGTGDTIDSVGDGELKMRSEASELQTTVGPLAKPMEVTVRCAWSDANNPGTIPAFHRLQKYMPTWAIVTKRGFSLVEVRKTYKVAG</sequence>
<evidence type="ECO:0000256" key="6">
    <source>
        <dbReference type="ARBA" id="ARBA00022670"/>
    </source>
</evidence>
<keyword evidence="10 15" id="KW-0862">Zinc</keyword>
<evidence type="ECO:0000256" key="7">
    <source>
        <dbReference type="ARBA" id="ARBA00022692"/>
    </source>
</evidence>
<feature type="domain" description="Vacuolar membrane protease transmembrane" evidence="20">
    <location>
        <begin position="521"/>
        <end position="805"/>
    </location>
</feature>
<evidence type="ECO:0000259" key="20">
    <source>
        <dbReference type="Pfam" id="PF22251"/>
    </source>
</evidence>
<evidence type="ECO:0000313" key="21">
    <source>
        <dbReference type="EMBL" id="PNY29796.1"/>
    </source>
</evidence>
<comment type="caution">
    <text evidence="21">The sequence shown here is derived from an EMBL/GenBank/DDBJ whole genome shotgun (WGS) entry which is preliminary data.</text>
</comment>
<evidence type="ECO:0000256" key="16">
    <source>
        <dbReference type="SAM" id="MobiDB-lite"/>
    </source>
</evidence>
<evidence type="ECO:0000256" key="17">
    <source>
        <dbReference type="SAM" id="Phobius"/>
    </source>
</evidence>
<keyword evidence="14" id="KW-0325">Glycoprotein</keyword>
<keyword evidence="5" id="KW-0926">Vacuole</keyword>
<reference evidence="21 22" key="1">
    <citation type="submission" date="2017-08" db="EMBL/GenBank/DDBJ databases">
        <title>Harnessing the power of phylogenomics to disentangle the directionality and signatures of interkingdom host jumping in the parasitic fungal genus Tolypocladium.</title>
        <authorList>
            <person name="Quandt C.A."/>
            <person name="Patterson W."/>
            <person name="Spatafora J.W."/>
        </authorList>
    </citation>
    <scope>NUCLEOTIDE SEQUENCE [LARGE SCALE GENOMIC DNA]</scope>
    <source>
        <strain evidence="21 22">CBS 113982</strain>
    </source>
</reference>
<dbReference type="Gene3D" id="3.40.630.10">
    <property type="entry name" value="Zn peptidases"/>
    <property type="match status" value="1"/>
</dbReference>
<evidence type="ECO:0000256" key="12">
    <source>
        <dbReference type="ARBA" id="ARBA00023049"/>
    </source>
</evidence>
<evidence type="ECO:0000256" key="3">
    <source>
        <dbReference type="ARBA" id="ARBA00004128"/>
    </source>
</evidence>
<dbReference type="AlphaFoldDB" id="A0A2K3QQI2"/>
<evidence type="ECO:0000256" key="2">
    <source>
        <dbReference type="ARBA" id="ARBA00003273"/>
    </source>
</evidence>
<feature type="domain" description="Vacuolar membrane protease C-terminal" evidence="19">
    <location>
        <begin position="833"/>
        <end position="983"/>
    </location>
</feature>
<evidence type="ECO:0000256" key="8">
    <source>
        <dbReference type="ARBA" id="ARBA00022723"/>
    </source>
</evidence>
<name>A0A2K3QQI2_9HYPO</name>
<proteinExistence type="inferred from homology"/>
<feature type="transmembrane region" description="Helical" evidence="17">
    <location>
        <begin position="523"/>
        <end position="542"/>
    </location>
</feature>
<dbReference type="GO" id="GO:0046872">
    <property type="term" value="F:metal ion binding"/>
    <property type="evidence" value="ECO:0007669"/>
    <property type="project" value="UniProtKB-KW"/>
</dbReference>
<keyword evidence="11 17" id="KW-1133">Transmembrane helix</keyword>
<feature type="transmembrane region" description="Helical" evidence="17">
    <location>
        <begin position="807"/>
        <end position="826"/>
    </location>
</feature>
<evidence type="ECO:0000256" key="15">
    <source>
        <dbReference type="RuleBase" id="RU361240"/>
    </source>
</evidence>
<keyword evidence="6 15" id="KW-0645">Protease</keyword>
<protein>
    <recommendedName>
        <fullName evidence="15">Peptide hydrolase</fullName>
        <ecNumber evidence="15">3.4.-.-</ecNumber>
    </recommendedName>
</protein>
<keyword evidence="22" id="KW-1185">Reference proteome</keyword>
<dbReference type="STRING" id="45235.A0A2K3QQI2"/>
<keyword evidence="12" id="KW-0482">Metalloprotease</keyword>
<feature type="transmembrane region" description="Helical" evidence="17">
    <location>
        <begin position="584"/>
        <end position="600"/>
    </location>
</feature>
<feature type="region of interest" description="Disordered" evidence="16">
    <location>
        <begin position="653"/>
        <end position="691"/>
    </location>
</feature>
<dbReference type="Pfam" id="PF04389">
    <property type="entry name" value="Peptidase_M28"/>
    <property type="match status" value="1"/>
</dbReference>
<accession>A0A2K3QQI2</accession>
<keyword evidence="13 17" id="KW-0472">Membrane</keyword>
<dbReference type="InterPro" id="IPR053975">
    <property type="entry name" value="PFF1_C"/>
</dbReference>
<feature type="transmembrane region" description="Helical" evidence="17">
    <location>
        <begin position="776"/>
        <end position="795"/>
    </location>
</feature>
<dbReference type="Pfam" id="PF22251">
    <property type="entry name" value="PFF1_TM"/>
    <property type="match status" value="1"/>
</dbReference>
<dbReference type="CDD" id="cd03875">
    <property type="entry name" value="M28_Fxna_like"/>
    <property type="match status" value="1"/>
</dbReference>
<feature type="compositionally biased region" description="Basic and acidic residues" evidence="16">
    <location>
        <begin position="653"/>
        <end position="673"/>
    </location>
</feature>
<dbReference type="EMBL" id="NRSZ01000053">
    <property type="protein sequence ID" value="PNY29796.1"/>
    <property type="molecule type" value="Genomic_DNA"/>
</dbReference>
<dbReference type="OrthoDB" id="76293at2759"/>
<comment type="similarity">
    <text evidence="4 15">Belongs to the peptidase M28 family.</text>
</comment>
<dbReference type="GO" id="GO:0006508">
    <property type="term" value="P:proteolysis"/>
    <property type="evidence" value="ECO:0007669"/>
    <property type="project" value="UniProtKB-KW"/>
</dbReference>
<dbReference type="PANTHER" id="PTHR12147:SF58">
    <property type="entry name" value="VACUOLAR MEMBRANE PROTEASE"/>
    <property type="match status" value="1"/>
</dbReference>
<evidence type="ECO:0000256" key="5">
    <source>
        <dbReference type="ARBA" id="ARBA00022554"/>
    </source>
</evidence>
<evidence type="ECO:0000259" key="18">
    <source>
        <dbReference type="Pfam" id="PF04389"/>
    </source>
</evidence>
<evidence type="ECO:0000256" key="13">
    <source>
        <dbReference type="ARBA" id="ARBA00023136"/>
    </source>
</evidence>
<comment type="subcellular location">
    <subcellularLocation>
        <location evidence="3">Vacuole membrane</location>
        <topology evidence="3">Multi-pass membrane protein</topology>
    </subcellularLocation>
</comment>
<evidence type="ECO:0000256" key="11">
    <source>
        <dbReference type="ARBA" id="ARBA00022989"/>
    </source>
</evidence>
<keyword evidence="9 15" id="KW-0378">Hydrolase</keyword>
<comment type="function">
    <text evidence="2">May be involved in vacuolar sorting and osmoregulation.</text>
</comment>
<evidence type="ECO:0000256" key="10">
    <source>
        <dbReference type="ARBA" id="ARBA00022833"/>
    </source>
</evidence>
<feature type="region of interest" description="Disordered" evidence="16">
    <location>
        <begin position="170"/>
        <end position="189"/>
    </location>
</feature>
<feature type="transmembrane region" description="Helical" evidence="17">
    <location>
        <begin position="481"/>
        <end position="503"/>
    </location>
</feature>
<dbReference type="InterPro" id="IPR007484">
    <property type="entry name" value="Peptidase_M28"/>
</dbReference>
<feature type="non-terminal residue" evidence="21">
    <location>
        <position position="1"/>
    </location>
</feature>